<dbReference type="EMBL" id="RWJN01000132">
    <property type="protein sequence ID" value="TCD66507.1"/>
    <property type="molecule type" value="Genomic_DNA"/>
</dbReference>
<dbReference type="Pfam" id="PF00651">
    <property type="entry name" value="BTB"/>
    <property type="match status" value="1"/>
</dbReference>
<keyword evidence="3" id="KW-1185">Reference proteome</keyword>
<evidence type="ECO:0000313" key="3">
    <source>
        <dbReference type="Proteomes" id="UP000292702"/>
    </source>
</evidence>
<proteinExistence type="predicted"/>
<gene>
    <name evidence="2" type="ORF">EIP91_001283</name>
</gene>
<reference evidence="2 3" key="1">
    <citation type="submission" date="2018-11" db="EMBL/GenBank/DDBJ databases">
        <title>Genome assembly of Steccherinum ochraceum LE-BIN_3174, the white-rot fungus of the Steccherinaceae family (The Residual Polyporoid clade, Polyporales, Basidiomycota).</title>
        <authorList>
            <person name="Fedorova T.V."/>
            <person name="Glazunova O.A."/>
            <person name="Landesman E.O."/>
            <person name="Moiseenko K.V."/>
            <person name="Psurtseva N.V."/>
            <person name="Savinova O.S."/>
            <person name="Shakhova N.V."/>
            <person name="Tyazhelova T.V."/>
            <person name="Vasina D.V."/>
        </authorList>
    </citation>
    <scope>NUCLEOTIDE SEQUENCE [LARGE SCALE GENOMIC DNA]</scope>
    <source>
        <strain evidence="2 3">LE-BIN_3174</strain>
    </source>
</reference>
<feature type="domain" description="BTB" evidence="1">
    <location>
        <begin position="27"/>
        <end position="96"/>
    </location>
</feature>
<protein>
    <recommendedName>
        <fullName evidence="1">BTB domain-containing protein</fullName>
    </recommendedName>
</protein>
<dbReference type="CDD" id="cd18186">
    <property type="entry name" value="BTB_POZ_ZBTB_KLHL-like"/>
    <property type="match status" value="1"/>
</dbReference>
<comment type="caution">
    <text evidence="2">The sequence shown here is derived from an EMBL/GenBank/DDBJ whole genome shotgun (WGS) entry which is preliminary data.</text>
</comment>
<dbReference type="OrthoDB" id="3204157at2759"/>
<accession>A0A4V2MWJ5</accession>
<dbReference type="Proteomes" id="UP000292702">
    <property type="component" value="Unassembled WGS sequence"/>
</dbReference>
<name>A0A4V2MWJ5_9APHY</name>
<dbReference type="SUPFAM" id="SSF54695">
    <property type="entry name" value="POZ domain"/>
    <property type="match status" value="1"/>
</dbReference>
<organism evidence="2 3">
    <name type="scientific">Steccherinum ochraceum</name>
    <dbReference type="NCBI Taxonomy" id="92696"/>
    <lineage>
        <taxon>Eukaryota</taxon>
        <taxon>Fungi</taxon>
        <taxon>Dikarya</taxon>
        <taxon>Basidiomycota</taxon>
        <taxon>Agaricomycotina</taxon>
        <taxon>Agaricomycetes</taxon>
        <taxon>Polyporales</taxon>
        <taxon>Steccherinaceae</taxon>
        <taxon>Steccherinum</taxon>
    </lineage>
</organism>
<dbReference type="InterPro" id="IPR000210">
    <property type="entry name" value="BTB/POZ_dom"/>
</dbReference>
<sequence length="337" mass="38811">MADGESSEACPEPQPLVHHEKLWFEDGNVVIVTDDCMPFKVHRTILASHSGVLRDMFTIPQPSYTPEHLYDGCPRVDMQGVSSEDLAVMLDMFYNGLPTTGLRRYLQARSTPTWNTVRVMLTLGNKYDVDKLWKEGIHELKCTYPTHLHQRLEAITGFDCIALDDWLDLISVVNVTKNLGPEVNWFYLNALYDCCQVYTKEILSGLEIDSGVEGPESDKQKVVLGSEDQVAVLDGRTKLLQVHYKNMGLVFGADDEVGARMKCSRKQDCEALVRHFRFTPVQDRISDTSKYDPLHVHERHTWFRKCCDRLCEGCRTHYEAMDLQRRQKVLDELERYF</sequence>
<evidence type="ECO:0000259" key="1">
    <source>
        <dbReference type="PROSITE" id="PS50097"/>
    </source>
</evidence>
<dbReference type="PROSITE" id="PS50097">
    <property type="entry name" value="BTB"/>
    <property type="match status" value="1"/>
</dbReference>
<dbReference type="STRING" id="92696.A0A4V2MWJ5"/>
<evidence type="ECO:0000313" key="2">
    <source>
        <dbReference type="EMBL" id="TCD66507.1"/>
    </source>
</evidence>
<dbReference type="SMART" id="SM00225">
    <property type="entry name" value="BTB"/>
    <property type="match status" value="1"/>
</dbReference>
<dbReference type="AlphaFoldDB" id="A0A4V2MWJ5"/>
<dbReference type="InterPro" id="IPR011333">
    <property type="entry name" value="SKP1/BTB/POZ_sf"/>
</dbReference>
<dbReference type="Gene3D" id="3.30.710.10">
    <property type="entry name" value="Potassium Channel Kv1.1, Chain A"/>
    <property type="match status" value="1"/>
</dbReference>